<dbReference type="Proteomes" id="UP000179769">
    <property type="component" value="Unassembled WGS sequence"/>
</dbReference>
<keyword evidence="3" id="KW-1185">Reference proteome</keyword>
<feature type="compositionally biased region" description="Basic and acidic residues" evidence="1">
    <location>
        <begin position="48"/>
        <end position="71"/>
    </location>
</feature>
<evidence type="ECO:0000313" key="2">
    <source>
        <dbReference type="EMBL" id="OHV41994.1"/>
    </source>
</evidence>
<protein>
    <submittedName>
        <fullName evidence="2">Uncharacterized protein</fullName>
    </submittedName>
</protein>
<dbReference type="AlphaFoldDB" id="A0A1S1RB67"/>
<proteinExistence type="predicted"/>
<feature type="region of interest" description="Disordered" evidence="1">
    <location>
        <begin position="1"/>
        <end position="98"/>
    </location>
</feature>
<reference evidence="3" key="1">
    <citation type="submission" date="2016-07" db="EMBL/GenBank/DDBJ databases">
        <title>Frankia sp. NRRL B-16219 Genome sequencing.</title>
        <authorList>
            <person name="Ghodhbane-Gtari F."/>
            <person name="Swanson E."/>
            <person name="Gueddou A."/>
            <person name="Louati M."/>
            <person name="Nouioui I."/>
            <person name="Hezbri K."/>
            <person name="Abebe-Akele F."/>
            <person name="Simpson S."/>
            <person name="Morris K."/>
            <person name="Thomas K."/>
            <person name="Gtari M."/>
            <person name="Tisa L.S."/>
        </authorList>
    </citation>
    <scope>NUCLEOTIDE SEQUENCE [LARGE SCALE GENOMIC DNA]</scope>
    <source>
        <strain evidence="3">NRRL B-16219</strain>
    </source>
</reference>
<dbReference type="EMBL" id="MAXA01000049">
    <property type="protein sequence ID" value="OHV41994.1"/>
    <property type="molecule type" value="Genomic_DNA"/>
</dbReference>
<evidence type="ECO:0000313" key="3">
    <source>
        <dbReference type="Proteomes" id="UP000179769"/>
    </source>
</evidence>
<accession>A0A1S1RB67</accession>
<evidence type="ECO:0000256" key="1">
    <source>
        <dbReference type="SAM" id="MobiDB-lite"/>
    </source>
</evidence>
<name>A0A1S1RB67_9ACTN</name>
<organism evidence="2 3">
    <name type="scientific">Parafrankia soli</name>
    <dbReference type="NCBI Taxonomy" id="2599596"/>
    <lineage>
        <taxon>Bacteria</taxon>
        <taxon>Bacillati</taxon>
        <taxon>Actinomycetota</taxon>
        <taxon>Actinomycetes</taxon>
        <taxon>Frankiales</taxon>
        <taxon>Frankiaceae</taxon>
        <taxon>Parafrankia</taxon>
    </lineage>
</organism>
<sequence>MESRSIVGRWRTSSQRRWPVQRRLPGHLRGSHPDQQLSAGQPPLPLFDRTDPRIQRLHDTKPVDQLGDRYQPRHPGQRPVRRPDPYPRGPFPRRFRSA</sequence>
<comment type="caution">
    <text evidence="2">The sequence shown here is derived from an EMBL/GenBank/DDBJ whole genome shotgun (WGS) entry which is preliminary data.</text>
</comment>
<gene>
    <name evidence="2" type="ORF">BBK14_32015</name>
</gene>